<protein>
    <submittedName>
        <fullName evidence="2">UPF0462 protein C4orf33-like protein</fullName>
    </submittedName>
</protein>
<name>A0AAD9UTQ8_ACRCE</name>
<evidence type="ECO:0000313" key="2">
    <source>
        <dbReference type="EMBL" id="KAK2549664.1"/>
    </source>
</evidence>
<evidence type="ECO:0000313" key="3">
    <source>
        <dbReference type="Proteomes" id="UP001249851"/>
    </source>
</evidence>
<gene>
    <name evidence="2" type="ORF">P5673_029785</name>
</gene>
<dbReference type="Proteomes" id="UP001249851">
    <property type="component" value="Unassembled WGS sequence"/>
</dbReference>
<evidence type="ECO:0000256" key="1">
    <source>
        <dbReference type="ARBA" id="ARBA00038085"/>
    </source>
</evidence>
<keyword evidence="3" id="KW-1185">Reference proteome</keyword>
<reference evidence="2" key="1">
    <citation type="journal article" date="2023" name="G3 (Bethesda)">
        <title>Whole genome assembly and annotation of the endangered Caribbean coral Acropora cervicornis.</title>
        <authorList>
            <person name="Selwyn J.D."/>
            <person name="Vollmer S.V."/>
        </authorList>
    </citation>
    <scope>NUCLEOTIDE SEQUENCE</scope>
    <source>
        <strain evidence="2">K2</strain>
    </source>
</reference>
<sequence>MNKKFEFSIRTTWDGKPIDHEPVKFTVNALNDDSLKVEVRGSFFNDPGSPAVPPGNPCPELWEYEVAEIFFLGAEDKYLEVELCP</sequence>
<proteinExistence type="inferred from homology"/>
<dbReference type="PANTHER" id="PTHR31475:SF5">
    <property type="entry name" value="UPF0462 PROTEIN C4ORF33 HOMOLOG"/>
    <property type="match status" value="1"/>
</dbReference>
<accession>A0AAD9UTQ8</accession>
<dbReference type="EMBL" id="JARQWQ010000122">
    <property type="protein sequence ID" value="KAK2549664.1"/>
    <property type="molecule type" value="Genomic_DNA"/>
</dbReference>
<dbReference type="AlphaFoldDB" id="A0AAD9UTQ8"/>
<reference evidence="2" key="2">
    <citation type="journal article" date="2023" name="Science">
        <title>Genomic signatures of disease resistance in endangered staghorn corals.</title>
        <authorList>
            <person name="Vollmer S.V."/>
            <person name="Selwyn J.D."/>
            <person name="Despard B.A."/>
            <person name="Roesel C.L."/>
        </authorList>
    </citation>
    <scope>NUCLEOTIDE SEQUENCE</scope>
    <source>
        <strain evidence="2">K2</strain>
    </source>
</reference>
<comment type="similarity">
    <text evidence="1">Belongs to the UPF0462 family.</text>
</comment>
<dbReference type="PANTHER" id="PTHR31475">
    <property type="entry name" value="UPF0462 PROTEIN"/>
    <property type="match status" value="1"/>
</dbReference>
<comment type="caution">
    <text evidence="2">The sequence shown here is derived from an EMBL/GenBank/DDBJ whole genome shotgun (WGS) entry which is preliminary data.</text>
</comment>
<organism evidence="2 3">
    <name type="scientific">Acropora cervicornis</name>
    <name type="common">Staghorn coral</name>
    <dbReference type="NCBI Taxonomy" id="6130"/>
    <lineage>
        <taxon>Eukaryota</taxon>
        <taxon>Metazoa</taxon>
        <taxon>Cnidaria</taxon>
        <taxon>Anthozoa</taxon>
        <taxon>Hexacorallia</taxon>
        <taxon>Scleractinia</taxon>
        <taxon>Astrocoeniina</taxon>
        <taxon>Acroporidae</taxon>
        <taxon>Acropora</taxon>
    </lineage>
</organism>